<name>A0A927B3F0_9BACT</name>
<dbReference type="InterPro" id="IPR032720">
    <property type="entry name" value="Cys_rich_CWC"/>
</dbReference>
<sequence>MDSAYKHDQVVCPRCETVYECKVGSINLCQCTSVELTEEQRQYIRSLFDGCLCARCLSALRTEYIANQSNQLLNIDHP</sequence>
<dbReference type="EMBL" id="JACXAA010000006">
    <property type="protein sequence ID" value="MBD2754608.1"/>
    <property type="molecule type" value="Genomic_DNA"/>
</dbReference>
<organism evidence="1 2">
    <name type="scientific">Spirosoma validum</name>
    <dbReference type="NCBI Taxonomy" id="2771355"/>
    <lineage>
        <taxon>Bacteria</taxon>
        <taxon>Pseudomonadati</taxon>
        <taxon>Bacteroidota</taxon>
        <taxon>Cytophagia</taxon>
        <taxon>Cytophagales</taxon>
        <taxon>Cytophagaceae</taxon>
        <taxon>Spirosoma</taxon>
    </lineage>
</organism>
<gene>
    <name evidence="1" type="ORF">IC230_17000</name>
</gene>
<dbReference type="AlphaFoldDB" id="A0A927B3F0"/>
<dbReference type="Pfam" id="PF14375">
    <property type="entry name" value="Cys_rich_CWC"/>
    <property type="match status" value="1"/>
</dbReference>
<accession>A0A927B3F0</accession>
<protein>
    <submittedName>
        <fullName evidence="1">Cysteine-rich CWC family protein</fullName>
    </submittedName>
</protein>
<evidence type="ECO:0000313" key="1">
    <source>
        <dbReference type="EMBL" id="MBD2754608.1"/>
    </source>
</evidence>
<dbReference type="RefSeq" id="WP_191040242.1">
    <property type="nucleotide sequence ID" value="NZ_JACXAA010000006.1"/>
</dbReference>
<dbReference type="Proteomes" id="UP000653797">
    <property type="component" value="Unassembled WGS sequence"/>
</dbReference>
<comment type="caution">
    <text evidence="1">The sequence shown here is derived from an EMBL/GenBank/DDBJ whole genome shotgun (WGS) entry which is preliminary data.</text>
</comment>
<reference evidence="1" key="1">
    <citation type="submission" date="2020-09" db="EMBL/GenBank/DDBJ databases">
        <authorList>
            <person name="Kim M.K."/>
        </authorList>
    </citation>
    <scope>NUCLEOTIDE SEQUENCE</scope>
    <source>
        <strain evidence="1">BT704</strain>
    </source>
</reference>
<evidence type="ECO:0000313" key="2">
    <source>
        <dbReference type="Proteomes" id="UP000653797"/>
    </source>
</evidence>
<keyword evidence="2" id="KW-1185">Reference proteome</keyword>
<proteinExistence type="predicted"/>